<gene>
    <name evidence="1" type="ORF">OBRU01_09586</name>
</gene>
<reference evidence="1 2" key="1">
    <citation type="journal article" date="2015" name="Genome Biol. Evol.">
        <title>The genome of winter moth (Operophtera brumata) provides a genomic perspective on sexual dimorphism and phenology.</title>
        <authorList>
            <person name="Derks M.F."/>
            <person name="Smit S."/>
            <person name="Salis L."/>
            <person name="Schijlen E."/>
            <person name="Bossers A."/>
            <person name="Mateman C."/>
            <person name="Pijl A.S."/>
            <person name="de Ridder D."/>
            <person name="Groenen M.A."/>
            <person name="Visser M.E."/>
            <person name="Megens H.J."/>
        </authorList>
    </citation>
    <scope>NUCLEOTIDE SEQUENCE [LARGE SCALE GENOMIC DNA]</scope>
    <source>
        <strain evidence="1">WM2013NL</strain>
        <tissue evidence="1">Head and thorax</tissue>
    </source>
</reference>
<proteinExistence type="predicted"/>
<dbReference type="EMBL" id="JTDY01001331">
    <property type="protein sequence ID" value="KOB74174.1"/>
    <property type="molecule type" value="Genomic_DNA"/>
</dbReference>
<evidence type="ECO:0000313" key="2">
    <source>
        <dbReference type="Proteomes" id="UP000037510"/>
    </source>
</evidence>
<comment type="caution">
    <text evidence="1">The sequence shown here is derived from an EMBL/GenBank/DDBJ whole genome shotgun (WGS) entry which is preliminary data.</text>
</comment>
<organism evidence="1 2">
    <name type="scientific">Operophtera brumata</name>
    <name type="common">Winter moth</name>
    <name type="synonym">Phalaena brumata</name>
    <dbReference type="NCBI Taxonomy" id="104452"/>
    <lineage>
        <taxon>Eukaryota</taxon>
        <taxon>Metazoa</taxon>
        <taxon>Ecdysozoa</taxon>
        <taxon>Arthropoda</taxon>
        <taxon>Hexapoda</taxon>
        <taxon>Insecta</taxon>
        <taxon>Pterygota</taxon>
        <taxon>Neoptera</taxon>
        <taxon>Endopterygota</taxon>
        <taxon>Lepidoptera</taxon>
        <taxon>Glossata</taxon>
        <taxon>Ditrysia</taxon>
        <taxon>Geometroidea</taxon>
        <taxon>Geometridae</taxon>
        <taxon>Larentiinae</taxon>
        <taxon>Operophtera</taxon>
    </lineage>
</organism>
<name>A0A0L7LFM7_OPEBR</name>
<protein>
    <submittedName>
        <fullName evidence="1">Vacuolar protein sorting-associated protein (Vps13)</fullName>
    </submittedName>
</protein>
<sequence length="76" mass="8626">MESFFKLGRVQVCVNDVGGVLKAAVDNVQLDVKQRPSANALRDLEEQDRQKCSHEVAKEFHGPMKTFREFGSLYAR</sequence>
<dbReference type="Proteomes" id="UP000037510">
    <property type="component" value="Unassembled WGS sequence"/>
</dbReference>
<dbReference type="AlphaFoldDB" id="A0A0L7LFM7"/>
<accession>A0A0L7LFM7</accession>
<keyword evidence="2" id="KW-1185">Reference proteome</keyword>
<evidence type="ECO:0000313" key="1">
    <source>
        <dbReference type="EMBL" id="KOB74174.1"/>
    </source>
</evidence>